<name>A0AAV2E5D5_9ROSI</name>
<keyword evidence="3" id="KW-0378">Hydrolase</keyword>
<proteinExistence type="inferred from homology"/>
<evidence type="ECO:0000256" key="1">
    <source>
        <dbReference type="ARBA" id="ARBA00005234"/>
    </source>
</evidence>
<dbReference type="SUPFAM" id="SSF54001">
    <property type="entry name" value="Cysteine proteinases"/>
    <property type="match status" value="1"/>
</dbReference>
<feature type="compositionally biased region" description="Basic and acidic residues" evidence="4">
    <location>
        <begin position="23"/>
        <end position="32"/>
    </location>
</feature>
<dbReference type="Pfam" id="PF02902">
    <property type="entry name" value="Peptidase_C48"/>
    <property type="match status" value="1"/>
</dbReference>
<dbReference type="InterPro" id="IPR038765">
    <property type="entry name" value="Papain-like_cys_pep_sf"/>
</dbReference>
<keyword evidence="2" id="KW-0645">Protease</keyword>
<dbReference type="GO" id="GO:0008234">
    <property type="term" value="F:cysteine-type peptidase activity"/>
    <property type="evidence" value="ECO:0007669"/>
    <property type="project" value="InterPro"/>
</dbReference>
<evidence type="ECO:0000256" key="2">
    <source>
        <dbReference type="ARBA" id="ARBA00022670"/>
    </source>
</evidence>
<evidence type="ECO:0000313" key="6">
    <source>
        <dbReference type="EMBL" id="CAL1381151.1"/>
    </source>
</evidence>
<evidence type="ECO:0000256" key="3">
    <source>
        <dbReference type="ARBA" id="ARBA00022801"/>
    </source>
</evidence>
<evidence type="ECO:0000313" key="7">
    <source>
        <dbReference type="Proteomes" id="UP001497516"/>
    </source>
</evidence>
<dbReference type="GO" id="GO:0006508">
    <property type="term" value="P:proteolysis"/>
    <property type="evidence" value="ECO:0007669"/>
    <property type="project" value="UniProtKB-KW"/>
</dbReference>
<evidence type="ECO:0000256" key="4">
    <source>
        <dbReference type="SAM" id="MobiDB-lite"/>
    </source>
</evidence>
<sequence>MQNDKDGRMMTKRKTRSSSKLMDQSRGKKGRTEDGVIQIDGDLQADWNDLVWKGRARFSYLQFDKKGETKFTLPTVLKYTREEVNLAHYIFAKDLPQKEVLVETMMQSYTRKVLWSLCPKSNVDDDVITAMACQLSLEEVWRNVGDGRVVCYLPAELQEMVINYGMTSKKALECYGAKFLARAHTCRKVCLPMKDAMDGDAVHWYLAFIMLDDKQVHLLDSYPSKKRQRSRRNAVVTMIEFLDDLFEDLYRQVEPTLDPPVLEQFSLTIPSIPEQRHESDSGVWVCSWMMGASWDASYNLLPCGDIRRMQLALYLVQHPTNYIRHVVIEEENSNASRFVAQSRRYKEESQTSVIQN</sequence>
<dbReference type="Gene3D" id="3.40.395.10">
    <property type="entry name" value="Adenoviral Proteinase, Chain A"/>
    <property type="match status" value="1"/>
</dbReference>
<dbReference type="InterPro" id="IPR003653">
    <property type="entry name" value="Peptidase_C48_C"/>
</dbReference>
<organism evidence="6 7">
    <name type="scientific">Linum trigynum</name>
    <dbReference type="NCBI Taxonomy" id="586398"/>
    <lineage>
        <taxon>Eukaryota</taxon>
        <taxon>Viridiplantae</taxon>
        <taxon>Streptophyta</taxon>
        <taxon>Embryophyta</taxon>
        <taxon>Tracheophyta</taxon>
        <taxon>Spermatophyta</taxon>
        <taxon>Magnoliopsida</taxon>
        <taxon>eudicotyledons</taxon>
        <taxon>Gunneridae</taxon>
        <taxon>Pentapetalae</taxon>
        <taxon>rosids</taxon>
        <taxon>fabids</taxon>
        <taxon>Malpighiales</taxon>
        <taxon>Linaceae</taxon>
        <taxon>Linum</taxon>
    </lineage>
</organism>
<accession>A0AAV2E5D5</accession>
<dbReference type="EMBL" id="OZ034817">
    <property type="protein sequence ID" value="CAL1381151.1"/>
    <property type="molecule type" value="Genomic_DNA"/>
</dbReference>
<feature type="region of interest" description="Disordered" evidence="4">
    <location>
        <begin position="1"/>
        <end position="32"/>
    </location>
</feature>
<gene>
    <name evidence="6" type="ORF">LTRI10_LOCUS22552</name>
</gene>
<feature type="domain" description="Ubiquitin-like protease family profile" evidence="5">
    <location>
        <begin position="200"/>
        <end position="289"/>
    </location>
</feature>
<comment type="similarity">
    <text evidence="1">Belongs to the peptidase C48 family.</text>
</comment>
<dbReference type="AlphaFoldDB" id="A0AAV2E5D5"/>
<keyword evidence="7" id="KW-1185">Reference proteome</keyword>
<evidence type="ECO:0000259" key="5">
    <source>
        <dbReference type="Pfam" id="PF02902"/>
    </source>
</evidence>
<protein>
    <recommendedName>
        <fullName evidence="5">Ubiquitin-like protease family profile domain-containing protein</fullName>
    </recommendedName>
</protein>
<reference evidence="6 7" key="1">
    <citation type="submission" date="2024-04" db="EMBL/GenBank/DDBJ databases">
        <authorList>
            <person name="Fracassetti M."/>
        </authorList>
    </citation>
    <scope>NUCLEOTIDE SEQUENCE [LARGE SCALE GENOMIC DNA]</scope>
</reference>
<dbReference type="Proteomes" id="UP001497516">
    <property type="component" value="Chromosome 4"/>
</dbReference>